<dbReference type="InterPro" id="IPR023213">
    <property type="entry name" value="CAT-like_dom_sf"/>
</dbReference>
<comment type="caution">
    <text evidence="4">The sequence shown here is derived from an EMBL/GenBank/DDBJ whole genome shotgun (WGS) entry which is preliminary data.</text>
</comment>
<evidence type="ECO:0000256" key="3">
    <source>
        <dbReference type="SAM" id="MobiDB-lite"/>
    </source>
</evidence>
<dbReference type="PANTHER" id="PTHR31896:SF64">
    <property type="entry name" value="TRICHOTHECENE 3-O-ACETYLTRANSFERASE"/>
    <property type="match status" value="1"/>
</dbReference>
<keyword evidence="1 4" id="KW-0808">Transferase</keyword>
<protein>
    <submittedName>
        <fullName evidence="4">Transferase family protein</fullName>
    </submittedName>
</protein>
<organism evidence="4 5">
    <name type="scientific">Penicillium atrosanguineum</name>
    <dbReference type="NCBI Taxonomy" id="1132637"/>
    <lineage>
        <taxon>Eukaryota</taxon>
        <taxon>Fungi</taxon>
        <taxon>Dikarya</taxon>
        <taxon>Ascomycota</taxon>
        <taxon>Pezizomycotina</taxon>
        <taxon>Eurotiomycetes</taxon>
        <taxon>Eurotiomycetidae</taxon>
        <taxon>Eurotiales</taxon>
        <taxon>Aspergillaceae</taxon>
        <taxon>Penicillium</taxon>
    </lineage>
</organism>
<keyword evidence="2" id="KW-0012">Acyltransferase</keyword>
<dbReference type="AlphaFoldDB" id="A0A9W9U9P7"/>
<dbReference type="Gene3D" id="3.30.559.10">
    <property type="entry name" value="Chloramphenicol acetyltransferase-like domain"/>
    <property type="match status" value="2"/>
</dbReference>
<dbReference type="Pfam" id="PF02458">
    <property type="entry name" value="Transferase"/>
    <property type="match status" value="1"/>
</dbReference>
<reference evidence="4" key="2">
    <citation type="journal article" date="2023" name="IMA Fungus">
        <title>Comparative genomic study of the Penicillium genus elucidates a diverse pangenome and 15 lateral gene transfer events.</title>
        <authorList>
            <person name="Petersen C."/>
            <person name="Sorensen T."/>
            <person name="Nielsen M.R."/>
            <person name="Sondergaard T.E."/>
            <person name="Sorensen J.L."/>
            <person name="Fitzpatrick D.A."/>
            <person name="Frisvad J.C."/>
            <person name="Nielsen K.L."/>
        </authorList>
    </citation>
    <scope>NUCLEOTIDE SEQUENCE</scope>
    <source>
        <strain evidence="4">IBT 21472</strain>
    </source>
</reference>
<evidence type="ECO:0000256" key="1">
    <source>
        <dbReference type="ARBA" id="ARBA00022679"/>
    </source>
</evidence>
<evidence type="ECO:0000313" key="5">
    <source>
        <dbReference type="Proteomes" id="UP001147746"/>
    </source>
</evidence>
<keyword evidence="5" id="KW-1185">Reference proteome</keyword>
<dbReference type="GO" id="GO:0016746">
    <property type="term" value="F:acyltransferase activity"/>
    <property type="evidence" value="ECO:0007669"/>
    <property type="project" value="UniProtKB-KW"/>
</dbReference>
<dbReference type="Proteomes" id="UP001147746">
    <property type="component" value="Unassembled WGS sequence"/>
</dbReference>
<reference evidence="4" key="1">
    <citation type="submission" date="2022-12" db="EMBL/GenBank/DDBJ databases">
        <authorList>
            <person name="Petersen C."/>
        </authorList>
    </citation>
    <scope>NUCLEOTIDE SEQUENCE</scope>
    <source>
        <strain evidence="4">IBT 21472</strain>
    </source>
</reference>
<name>A0A9W9U9P7_9EURO</name>
<dbReference type="InterPro" id="IPR051283">
    <property type="entry name" value="Sec_Metabolite_Acyltrans"/>
</dbReference>
<evidence type="ECO:0000313" key="4">
    <source>
        <dbReference type="EMBL" id="KAJ5324963.1"/>
    </source>
</evidence>
<proteinExistence type="predicted"/>
<sequence length="513" mass="56424">MTVSETKDEPVRMFEPFYLTCLDHTVGPVFMNFFLSFRCSNIEECLIATNQGITGLIDRLPFLTGDVIQTTTPDGRKNVMQIVPSSILIREVPMISIKQHPHQLIPNLPLQIKAGASKNQRFASLDDSYVPPVSLLPLSPGPRPVFRVQVNVLADGLVLAIGFHHSVFDATGAGRLIEILAECCGGPSSHDLTPTTEVEDEIKLRRLVDNIGTFTAGSSRPRKDEGQNSNIETSTTDSDWALPKLDVYSFHFSATAVTQLKTACNSVLSDIQSRQYDDARPGGESKNPRQKFISTNDILTALAALDIYKARSHHIKDGQIEINAEMVVIVDLRKKLASLPNSYLGNGVSLIRARAHLQDAFPNPAVLVSKQNQHPTIDNTTLLEITALALQLRQKLALMDDANVRQDIACLMSNKDWSQLGTRLPDTIVSSWRQLKACRLDFGPALGRIAEFNPQATLLDGFCIIQPERAGDGCGEKPGWEAYVTLQSDAMGSFLQNGVFSTLSQDKVARYIS</sequence>
<gene>
    <name evidence="4" type="ORF">N7476_003563</name>
</gene>
<dbReference type="EMBL" id="JAPZBO010000002">
    <property type="protein sequence ID" value="KAJ5324963.1"/>
    <property type="molecule type" value="Genomic_DNA"/>
</dbReference>
<evidence type="ECO:0000256" key="2">
    <source>
        <dbReference type="ARBA" id="ARBA00023315"/>
    </source>
</evidence>
<feature type="region of interest" description="Disordered" evidence="3">
    <location>
        <begin position="215"/>
        <end position="235"/>
    </location>
</feature>
<dbReference type="PANTHER" id="PTHR31896">
    <property type="entry name" value="FAMILY REGULATORY PROTEIN, PUTATIVE (AFU_ORTHOLOGUE AFUA_3G14730)-RELATED"/>
    <property type="match status" value="1"/>
</dbReference>
<accession>A0A9W9U9P7</accession>